<name>A0A919EH21_STRFL</name>
<reference evidence="2" key="2">
    <citation type="submission" date="2020-09" db="EMBL/GenBank/DDBJ databases">
        <authorList>
            <person name="Sun Q."/>
            <person name="Ohkuma M."/>
        </authorList>
    </citation>
    <scope>NUCLEOTIDE SEQUENCE</scope>
    <source>
        <strain evidence="2">JCM 4122</strain>
    </source>
</reference>
<dbReference type="Proteomes" id="UP000632849">
    <property type="component" value="Unassembled WGS sequence"/>
</dbReference>
<dbReference type="AlphaFoldDB" id="A0A919EH21"/>
<proteinExistence type="predicted"/>
<evidence type="ECO:0000313" key="2">
    <source>
        <dbReference type="EMBL" id="GHF78431.1"/>
    </source>
</evidence>
<reference evidence="2" key="1">
    <citation type="journal article" date="2014" name="Int. J. Syst. Evol. Microbiol.">
        <title>Complete genome sequence of Corynebacterium casei LMG S-19264T (=DSM 44701T), isolated from a smear-ripened cheese.</title>
        <authorList>
            <consortium name="US DOE Joint Genome Institute (JGI-PGF)"/>
            <person name="Walter F."/>
            <person name="Albersmeier A."/>
            <person name="Kalinowski J."/>
            <person name="Ruckert C."/>
        </authorList>
    </citation>
    <scope>NUCLEOTIDE SEQUENCE</scope>
    <source>
        <strain evidence="2">JCM 4122</strain>
    </source>
</reference>
<evidence type="ECO:0000256" key="1">
    <source>
        <dbReference type="SAM" id="MobiDB-lite"/>
    </source>
</evidence>
<sequence length="77" mass="8379">MLVRGGPGQYADQECGAGQEGDEADNADEDVLDVPSTRVERRAVPRPRHVTTAWDPVRDGFVAPRDPQRAVPLPMPS</sequence>
<feature type="region of interest" description="Disordered" evidence="1">
    <location>
        <begin position="57"/>
        <end position="77"/>
    </location>
</feature>
<feature type="compositionally biased region" description="Acidic residues" evidence="1">
    <location>
        <begin position="20"/>
        <end position="32"/>
    </location>
</feature>
<protein>
    <submittedName>
        <fullName evidence="2">Uncharacterized protein</fullName>
    </submittedName>
</protein>
<dbReference type="EMBL" id="BNBE01000001">
    <property type="protein sequence ID" value="GHF78431.1"/>
    <property type="molecule type" value="Genomic_DNA"/>
</dbReference>
<gene>
    <name evidence="2" type="ORF">GCM10017667_02260</name>
</gene>
<organism evidence="2 3">
    <name type="scientific">Streptomyces filamentosus</name>
    <name type="common">Streptomyces roseosporus</name>
    <dbReference type="NCBI Taxonomy" id="67294"/>
    <lineage>
        <taxon>Bacteria</taxon>
        <taxon>Bacillati</taxon>
        <taxon>Actinomycetota</taxon>
        <taxon>Actinomycetes</taxon>
        <taxon>Kitasatosporales</taxon>
        <taxon>Streptomycetaceae</taxon>
        <taxon>Streptomyces</taxon>
    </lineage>
</organism>
<keyword evidence="3" id="KW-1185">Reference proteome</keyword>
<evidence type="ECO:0000313" key="3">
    <source>
        <dbReference type="Proteomes" id="UP000632849"/>
    </source>
</evidence>
<comment type="caution">
    <text evidence="2">The sequence shown here is derived from an EMBL/GenBank/DDBJ whole genome shotgun (WGS) entry which is preliminary data.</text>
</comment>
<feature type="region of interest" description="Disordered" evidence="1">
    <location>
        <begin position="1"/>
        <end position="45"/>
    </location>
</feature>
<accession>A0A919EH21</accession>